<dbReference type="AlphaFoldDB" id="A0A7X9NJK3"/>
<dbReference type="EMBL" id="JABAFR010000043">
    <property type="protein sequence ID" value="NME45467.1"/>
    <property type="molecule type" value="Genomic_DNA"/>
</dbReference>
<dbReference type="SUPFAM" id="SSF53383">
    <property type="entry name" value="PLP-dependent transferases"/>
    <property type="match status" value="1"/>
</dbReference>
<organism evidence="3 4">
    <name type="scientific">Faecalicoccus pleomorphus</name>
    <dbReference type="NCBI Taxonomy" id="1323"/>
    <lineage>
        <taxon>Bacteria</taxon>
        <taxon>Bacillati</taxon>
        <taxon>Bacillota</taxon>
        <taxon>Erysipelotrichia</taxon>
        <taxon>Erysipelotrichales</taxon>
        <taxon>Erysipelotrichaceae</taxon>
        <taxon>Faecalicoccus</taxon>
    </lineage>
</organism>
<protein>
    <submittedName>
        <fullName evidence="3">Cystathionine beta-lyase</fullName>
    </submittedName>
</protein>
<gene>
    <name evidence="3" type="ORF">HF861_11395</name>
</gene>
<dbReference type="InterPro" id="IPR051798">
    <property type="entry name" value="Class-II_PLP-Dep_Aminotrans"/>
</dbReference>
<name>A0A7X9NJK3_9FIRM</name>
<evidence type="ECO:0000313" key="3">
    <source>
        <dbReference type="EMBL" id="NME45467.1"/>
    </source>
</evidence>
<dbReference type="Gene3D" id="3.90.1150.10">
    <property type="entry name" value="Aspartate Aminotransferase, domain 1"/>
    <property type="match status" value="1"/>
</dbReference>
<dbReference type="InterPro" id="IPR015424">
    <property type="entry name" value="PyrdxlP-dep_Trfase"/>
</dbReference>
<dbReference type="GO" id="GO:0016829">
    <property type="term" value="F:lyase activity"/>
    <property type="evidence" value="ECO:0007669"/>
    <property type="project" value="UniProtKB-KW"/>
</dbReference>
<dbReference type="PANTHER" id="PTHR43525">
    <property type="entry name" value="PROTEIN MALY"/>
    <property type="match status" value="1"/>
</dbReference>
<evidence type="ECO:0000313" key="4">
    <source>
        <dbReference type="Proteomes" id="UP000540014"/>
    </source>
</evidence>
<evidence type="ECO:0000256" key="2">
    <source>
        <dbReference type="ARBA" id="ARBA00022898"/>
    </source>
</evidence>
<proteinExistence type="predicted"/>
<sequence length="86" mass="10279">MNYNFDKIIDRSKNHAAKYDERIKKFGTEDVIPLWVADMDFKTAQPIIDALESRAKEGIWCYTSRDDSYFEAYANWQEKRHGWKPN</sequence>
<dbReference type="Proteomes" id="UP000540014">
    <property type="component" value="Unassembled WGS sequence"/>
</dbReference>
<reference evidence="3 4" key="1">
    <citation type="submission" date="2020-04" db="EMBL/GenBank/DDBJ databases">
        <authorList>
            <person name="Hitch T.C.A."/>
            <person name="Wylensek D."/>
            <person name="Clavel T."/>
        </authorList>
    </citation>
    <scope>NUCLEOTIDE SEQUENCE [LARGE SCALE GENOMIC DNA]</scope>
    <source>
        <strain evidence="3 4">BSM-383-APC-22F</strain>
    </source>
</reference>
<accession>A0A7X9NJK3</accession>
<keyword evidence="2" id="KW-0663">Pyridoxal phosphate</keyword>
<keyword evidence="3" id="KW-0456">Lyase</keyword>
<comment type="cofactor">
    <cofactor evidence="1">
        <name>pyridoxal 5'-phosphate</name>
        <dbReference type="ChEBI" id="CHEBI:597326"/>
    </cofactor>
</comment>
<evidence type="ECO:0000256" key="1">
    <source>
        <dbReference type="ARBA" id="ARBA00001933"/>
    </source>
</evidence>
<dbReference type="InterPro" id="IPR015422">
    <property type="entry name" value="PyrdxlP-dep_Trfase_small"/>
</dbReference>
<dbReference type="PANTHER" id="PTHR43525:SF1">
    <property type="entry name" value="PROTEIN MALY"/>
    <property type="match status" value="1"/>
</dbReference>
<feature type="non-terminal residue" evidence="3">
    <location>
        <position position="86"/>
    </location>
</feature>
<comment type="caution">
    <text evidence="3">The sequence shown here is derived from an EMBL/GenBank/DDBJ whole genome shotgun (WGS) entry which is preliminary data.</text>
</comment>